<feature type="signal peptide" evidence="2">
    <location>
        <begin position="1"/>
        <end position="17"/>
    </location>
</feature>
<sequence>MDNAWMSIAVPMVLVHALFLVDNPITKEALDSLSNYPDIIRCSATIFRFADDLGTSSDELKRGDVPKSIQCYMNEDNASEEEAREHIRFLIKETWEFMNTAQSENSLFSETFVGIAKNIARTAHCMYLNGDGHGIQNNNVKSSISKILFEPVTIPNVPLIPK</sequence>
<keyword evidence="1" id="KW-0479">Metal-binding</keyword>
<proteinExistence type="predicted"/>
<dbReference type="Gene3D" id="1.10.600.10">
    <property type="entry name" value="Farnesyl Diphosphate Synthase"/>
    <property type="match status" value="1"/>
</dbReference>
<comment type="caution">
    <text evidence="4">The sequence shown here is derived from an EMBL/GenBank/DDBJ whole genome shotgun (WGS) entry which is preliminary data.</text>
</comment>
<reference evidence="4 5" key="1">
    <citation type="journal article" date="2021" name="BMC Genomics">
        <title>Datura genome reveals duplications of psychoactive alkaloid biosynthetic genes and high mutation rate following tissue culture.</title>
        <authorList>
            <person name="Rajewski A."/>
            <person name="Carter-House D."/>
            <person name="Stajich J."/>
            <person name="Litt A."/>
        </authorList>
    </citation>
    <scope>NUCLEOTIDE SEQUENCE [LARGE SCALE GENOMIC DNA]</scope>
    <source>
        <strain evidence="4">AR-01</strain>
    </source>
</reference>
<protein>
    <submittedName>
        <fullName evidence="4">Sesquithujene synthase A</fullName>
    </submittedName>
</protein>
<evidence type="ECO:0000259" key="3">
    <source>
        <dbReference type="Pfam" id="PF03936"/>
    </source>
</evidence>
<dbReference type="Proteomes" id="UP000823775">
    <property type="component" value="Unassembled WGS sequence"/>
</dbReference>
<dbReference type="Pfam" id="PF03936">
    <property type="entry name" value="Terpene_synth_C"/>
    <property type="match status" value="1"/>
</dbReference>
<dbReference type="PANTHER" id="PTHR31225:SF83">
    <property type="entry name" value="(R)-LINALOOL SYNTHASE TPS5, CHLOROPLASTIC"/>
    <property type="match status" value="1"/>
</dbReference>
<feature type="chain" id="PRO_5045207529" evidence="2">
    <location>
        <begin position="18"/>
        <end position="162"/>
    </location>
</feature>
<dbReference type="SUPFAM" id="SSF48576">
    <property type="entry name" value="Terpenoid synthases"/>
    <property type="match status" value="1"/>
</dbReference>
<evidence type="ECO:0000313" key="4">
    <source>
        <dbReference type="EMBL" id="MCE3217055.1"/>
    </source>
</evidence>
<evidence type="ECO:0000256" key="1">
    <source>
        <dbReference type="ARBA" id="ARBA00022723"/>
    </source>
</evidence>
<dbReference type="InterPro" id="IPR008949">
    <property type="entry name" value="Isoprenoid_synthase_dom_sf"/>
</dbReference>
<dbReference type="PANTHER" id="PTHR31225">
    <property type="entry name" value="OS04G0344100 PROTEIN-RELATED"/>
    <property type="match status" value="1"/>
</dbReference>
<keyword evidence="2" id="KW-0732">Signal</keyword>
<name>A0ABS8WYF4_DATST</name>
<accession>A0ABS8WYF4</accession>
<dbReference type="InterPro" id="IPR050148">
    <property type="entry name" value="Terpene_synthase-like"/>
</dbReference>
<dbReference type="InterPro" id="IPR005630">
    <property type="entry name" value="Terpene_synthase_metal-bd"/>
</dbReference>
<evidence type="ECO:0000313" key="5">
    <source>
        <dbReference type="Proteomes" id="UP000823775"/>
    </source>
</evidence>
<keyword evidence="5" id="KW-1185">Reference proteome</keyword>
<evidence type="ECO:0000256" key="2">
    <source>
        <dbReference type="SAM" id="SignalP"/>
    </source>
</evidence>
<gene>
    <name evidence="4" type="primary">TPS5_1</name>
    <name evidence="4" type="ORF">HAX54_010197</name>
</gene>
<feature type="domain" description="Terpene synthase metal-binding" evidence="3">
    <location>
        <begin position="1"/>
        <end position="96"/>
    </location>
</feature>
<organism evidence="4 5">
    <name type="scientific">Datura stramonium</name>
    <name type="common">Jimsonweed</name>
    <name type="synonym">Common thornapple</name>
    <dbReference type="NCBI Taxonomy" id="4076"/>
    <lineage>
        <taxon>Eukaryota</taxon>
        <taxon>Viridiplantae</taxon>
        <taxon>Streptophyta</taxon>
        <taxon>Embryophyta</taxon>
        <taxon>Tracheophyta</taxon>
        <taxon>Spermatophyta</taxon>
        <taxon>Magnoliopsida</taxon>
        <taxon>eudicotyledons</taxon>
        <taxon>Gunneridae</taxon>
        <taxon>Pentapetalae</taxon>
        <taxon>asterids</taxon>
        <taxon>lamiids</taxon>
        <taxon>Solanales</taxon>
        <taxon>Solanaceae</taxon>
        <taxon>Solanoideae</taxon>
        <taxon>Datureae</taxon>
        <taxon>Datura</taxon>
    </lineage>
</organism>
<dbReference type="EMBL" id="JACEIK010015575">
    <property type="protein sequence ID" value="MCE3217055.1"/>
    <property type="molecule type" value="Genomic_DNA"/>
</dbReference>